<feature type="transmembrane region" description="Helical" evidence="1">
    <location>
        <begin position="232"/>
        <end position="257"/>
    </location>
</feature>
<gene>
    <name evidence="2" type="ORF">E5Z56_09140</name>
</gene>
<feature type="transmembrane region" description="Helical" evidence="1">
    <location>
        <begin position="299"/>
        <end position="318"/>
    </location>
</feature>
<feature type="transmembrane region" description="Helical" evidence="1">
    <location>
        <begin position="127"/>
        <end position="146"/>
    </location>
</feature>
<evidence type="ECO:0000256" key="1">
    <source>
        <dbReference type="SAM" id="Phobius"/>
    </source>
</evidence>
<protein>
    <recommendedName>
        <fullName evidence="4">Spore germination protein</fullName>
    </recommendedName>
</protein>
<dbReference type="Proteomes" id="UP000301475">
    <property type="component" value="Chromosome"/>
</dbReference>
<dbReference type="AlphaFoldDB" id="A0A4P8Y2J9"/>
<keyword evidence="3" id="KW-1185">Reference proteome</keyword>
<keyword evidence="1" id="KW-1133">Transmembrane helix</keyword>
<keyword evidence="1" id="KW-0812">Transmembrane</keyword>
<name>A0A4P8Y2J9_9FIRM</name>
<evidence type="ECO:0000313" key="2">
    <source>
        <dbReference type="EMBL" id="QCT07508.1"/>
    </source>
</evidence>
<proteinExistence type="predicted"/>
<feature type="transmembrane region" description="Helical" evidence="1">
    <location>
        <begin position="158"/>
        <end position="180"/>
    </location>
</feature>
<feature type="transmembrane region" description="Helical" evidence="1">
    <location>
        <begin position="192"/>
        <end position="212"/>
    </location>
</feature>
<feature type="transmembrane region" description="Helical" evidence="1">
    <location>
        <begin position="98"/>
        <end position="115"/>
    </location>
</feature>
<feature type="transmembrane region" description="Helical" evidence="1">
    <location>
        <begin position="35"/>
        <end position="55"/>
    </location>
</feature>
<feature type="transmembrane region" description="Helical" evidence="1">
    <location>
        <begin position="64"/>
        <end position="86"/>
    </location>
</feature>
<feature type="transmembrane region" description="Helical" evidence="1">
    <location>
        <begin position="12"/>
        <end position="29"/>
    </location>
</feature>
<dbReference type="RefSeq" id="WP_138157516.1">
    <property type="nucleotide sequence ID" value="NZ_CP039381.1"/>
</dbReference>
<dbReference type="EMBL" id="CP039381">
    <property type="protein sequence ID" value="QCT07508.1"/>
    <property type="molecule type" value="Genomic_DNA"/>
</dbReference>
<keyword evidence="1" id="KW-0472">Membrane</keyword>
<accession>A0A4P8Y2J9</accession>
<sequence>MINLKSKINALQYSILLSLSILCGVTLLPNSFSCFSMIISVIISFLLQIPSLVAFRNNDLPIPIFFKVVTAVFSILISVRLINIFSDFFVTSINPTQSKIYIAILISLALIYPSLKGIESISRGSIIGGFFSLISLILIMFCVPYTDMSMFTDRESTLKITDGLNLLFVFAPLVVSFAFNKNYKGKKLRANLLPFAIVSIVIALLMCFVKLLNISEYSYPLYTLSKISFKMIPMGLSGLFLVLSLICIFFGILYFNLSVKNIMDNHSKVMSLIFIFAVMIVSVLTIALPDVGKIILNNYFLLSLYLIITLLTPIFATIKGKKNV</sequence>
<dbReference type="KEGG" id="ruj:E5Z56_09140"/>
<evidence type="ECO:0008006" key="4">
    <source>
        <dbReference type="Google" id="ProtNLM"/>
    </source>
</evidence>
<evidence type="ECO:0000313" key="3">
    <source>
        <dbReference type="Proteomes" id="UP000301475"/>
    </source>
</evidence>
<reference evidence="2 3" key="1">
    <citation type="submission" date="2019-04" db="EMBL/GenBank/DDBJ databases">
        <authorList>
            <person name="Embree M."/>
            <person name="Gaffney J.R."/>
        </authorList>
    </citation>
    <scope>NUCLEOTIDE SEQUENCE [LARGE SCALE GENOMIC DNA]</scope>
    <source>
        <strain evidence="2 3">JE7A12</strain>
    </source>
</reference>
<feature type="transmembrane region" description="Helical" evidence="1">
    <location>
        <begin position="269"/>
        <end position="287"/>
    </location>
</feature>
<organism evidence="2 3">
    <name type="scientific">Ruminococcus bovis</name>
    <dbReference type="NCBI Taxonomy" id="2564099"/>
    <lineage>
        <taxon>Bacteria</taxon>
        <taxon>Bacillati</taxon>
        <taxon>Bacillota</taxon>
        <taxon>Clostridia</taxon>
        <taxon>Eubacteriales</taxon>
        <taxon>Oscillospiraceae</taxon>
        <taxon>Ruminococcus</taxon>
    </lineage>
</organism>